<evidence type="ECO:0000256" key="6">
    <source>
        <dbReference type="SAM" id="MobiDB-lite"/>
    </source>
</evidence>
<comment type="function">
    <text evidence="5">May have a photoreceptor function.</text>
</comment>
<dbReference type="Gene3D" id="1.25.40.80">
    <property type="match status" value="1"/>
</dbReference>
<comment type="caution">
    <text evidence="8">The sequence shown here is derived from an EMBL/GenBank/DDBJ whole genome shotgun (WGS) entry which is preliminary data.</text>
</comment>
<dbReference type="SUPFAM" id="SSF48173">
    <property type="entry name" value="Cryptochrome/photolyase FAD-binding domain"/>
    <property type="match status" value="1"/>
</dbReference>
<dbReference type="InterPro" id="IPR014133">
    <property type="entry name" value="Cry_DASH"/>
</dbReference>
<gene>
    <name evidence="8" type="ORF">PT974_01265</name>
</gene>
<evidence type="ECO:0000256" key="5">
    <source>
        <dbReference type="RuleBase" id="RU367151"/>
    </source>
</evidence>
<keyword evidence="2 5" id="KW-0285">Flavoprotein</keyword>
<feature type="compositionally biased region" description="Gly residues" evidence="6">
    <location>
        <begin position="579"/>
        <end position="590"/>
    </location>
</feature>
<dbReference type="PRINTS" id="PR00147">
    <property type="entry name" value="DNAPHOTLYASE"/>
</dbReference>
<comment type="similarity">
    <text evidence="1 5">Belongs to the DNA photolyase class-1 family.</text>
</comment>
<dbReference type="PANTHER" id="PTHR11455:SF22">
    <property type="entry name" value="CRYPTOCHROME DASH"/>
    <property type="match status" value="1"/>
</dbReference>
<organism evidence="8 9">
    <name type="scientific">Cladobotryum mycophilum</name>
    <dbReference type="NCBI Taxonomy" id="491253"/>
    <lineage>
        <taxon>Eukaryota</taxon>
        <taxon>Fungi</taxon>
        <taxon>Dikarya</taxon>
        <taxon>Ascomycota</taxon>
        <taxon>Pezizomycotina</taxon>
        <taxon>Sordariomycetes</taxon>
        <taxon>Hypocreomycetidae</taxon>
        <taxon>Hypocreales</taxon>
        <taxon>Hypocreaceae</taxon>
        <taxon>Cladobotryum</taxon>
    </lineage>
</organism>
<dbReference type="InterPro" id="IPR002081">
    <property type="entry name" value="Cryptochrome/DNA_photolyase_1"/>
</dbReference>
<dbReference type="PANTHER" id="PTHR11455">
    <property type="entry name" value="CRYPTOCHROME"/>
    <property type="match status" value="1"/>
</dbReference>
<proteinExistence type="inferred from homology"/>
<dbReference type="InterPro" id="IPR036155">
    <property type="entry name" value="Crypto/Photolyase_N_sf"/>
</dbReference>
<dbReference type="NCBIfam" id="TIGR02765">
    <property type="entry name" value="crypto_DASH"/>
    <property type="match status" value="1"/>
</dbReference>
<dbReference type="Pfam" id="PF03441">
    <property type="entry name" value="FAD_binding_7"/>
    <property type="match status" value="1"/>
</dbReference>
<dbReference type="Proteomes" id="UP001338125">
    <property type="component" value="Unassembled WGS sequence"/>
</dbReference>
<reference evidence="8 9" key="1">
    <citation type="submission" date="2024-01" db="EMBL/GenBank/DDBJ databases">
        <title>Complete genome of Cladobotryum mycophilum ATHUM6906.</title>
        <authorList>
            <person name="Christinaki A.C."/>
            <person name="Myridakis A.I."/>
            <person name="Kouvelis V.N."/>
        </authorList>
    </citation>
    <scope>NUCLEOTIDE SEQUENCE [LARGE SCALE GENOMIC DNA]</scope>
    <source>
        <strain evidence="8 9">ATHUM6906</strain>
    </source>
</reference>
<comment type="cofactor">
    <cofactor evidence="5">
        <name>FAD</name>
        <dbReference type="ChEBI" id="CHEBI:57692"/>
    </cofactor>
    <text evidence="5">Binds 1 FAD per subunit.</text>
</comment>
<dbReference type="Gene3D" id="3.40.50.620">
    <property type="entry name" value="HUPs"/>
    <property type="match status" value="1"/>
</dbReference>
<evidence type="ECO:0000256" key="2">
    <source>
        <dbReference type="ARBA" id="ARBA00022630"/>
    </source>
</evidence>
<evidence type="ECO:0000256" key="1">
    <source>
        <dbReference type="ARBA" id="ARBA00005862"/>
    </source>
</evidence>
<dbReference type="Gene3D" id="1.10.579.10">
    <property type="entry name" value="DNA Cyclobutane Dipyrimidine Photolyase, subunit A, domain 3"/>
    <property type="match status" value="1"/>
</dbReference>
<sequence length="764" mass="84973">MSGDKLLIYVLRRDLRVADNPIFHHLATTTNHGFTHLLPVYVFPSHQVETSGFLKDGETSPYPPALSSVGKFWRCGPHRAKFTAECVWDMKVNLEALNSGLIMRVGSATDVVKHIIQHFQDKGPPVGAVWMTEEPSHEEIQEQDAVSKLCADSKVDFKLWLDEKYFIDDRDTSLNEPIDLPDVFTTYRKSQEPLRERPRQAVPAPKQSSLPPLPEHAVIPEQHHPFVAAKSIDDLIGRLQKPLDKILANPPAYPDGAVTAHPFLGGENPALDRVKHLIKTGGMTAYKDTRNGLLGLDFSTKLSGYLALGCITARQIHEELLKFEDGTETAYAGADEYGKGENEGTKGVRFELLWRDYMRLCTRKFGSKLFRAEGFRQDDEGYNKTWKTANKAMAQSNQDPPAEEIAKILERFLEGTTGMGLIDASQRELYHTGYTSNRARQNVASFFAKHLCIDWRYGAEWYEMMLVDYDVSSNWANWQYVAGVGNDPRGDARIFNPVKQGFDYDKDGTYVRTWVPEIKSLSKLENLFQAWTASPNDLAKAGLTNNIMVTDPLKRIEFTVDHRPNKPHRAGFSRWRGPSRGGGYRGGGDSGNRNDQTRGFAGDVPNGGSFGGSFGGGGPLAALRVIIMATAHLPHTWVECREVITKTTMPCTVARIAPDDPMEKITICEEAEETAVVGAFMVRSVQVQDEDLVGDTNQGDGEEELVAHLGTGSSTISLDTLYPCTLPTTTLMETQEHLVTKLHQQCGICIVRSLRLMGRNGLGT</sequence>
<dbReference type="EMBL" id="JAVFKD010000001">
    <property type="protein sequence ID" value="KAK5998881.1"/>
    <property type="molecule type" value="Genomic_DNA"/>
</dbReference>
<evidence type="ECO:0000256" key="4">
    <source>
        <dbReference type="ARBA" id="ARBA00022991"/>
    </source>
</evidence>
<feature type="region of interest" description="Disordered" evidence="6">
    <location>
        <begin position="190"/>
        <end position="211"/>
    </location>
</feature>
<dbReference type="InterPro" id="IPR005101">
    <property type="entry name" value="Cryptochr/Photolyase_FAD-bd"/>
</dbReference>
<dbReference type="Pfam" id="PF00875">
    <property type="entry name" value="DNA_photolyase"/>
    <property type="match status" value="1"/>
</dbReference>
<feature type="compositionally biased region" description="Basic and acidic residues" evidence="6">
    <location>
        <begin position="190"/>
        <end position="199"/>
    </location>
</feature>
<dbReference type="PROSITE" id="PS51645">
    <property type="entry name" value="PHR_CRY_ALPHA_BETA"/>
    <property type="match status" value="1"/>
</dbReference>
<keyword evidence="3 5" id="KW-0274">FAD</keyword>
<keyword evidence="9" id="KW-1185">Reference proteome</keyword>
<comment type="cofactor">
    <cofactor evidence="5">
        <name>(6R)-5,10-methylene-5,6,7,8-tetrahydrofolate</name>
        <dbReference type="ChEBI" id="CHEBI:15636"/>
    </cofactor>
    <text evidence="5">Binds 1 5,10-methenyltetrahydrofolate (MTHF) per subunit.</text>
</comment>
<name>A0ABR0T4M7_9HYPO</name>
<dbReference type="InterPro" id="IPR036134">
    <property type="entry name" value="Crypto/Photolyase_FAD-like_sf"/>
</dbReference>
<dbReference type="InterPro" id="IPR014729">
    <property type="entry name" value="Rossmann-like_a/b/a_fold"/>
</dbReference>
<evidence type="ECO:0000259" key="7">
    <source>
        <dbReference type="PROSITE" id="PS51645"/>
    </source>
</evidence>
<protein>
    <recommendedName>
        <fullName evidence="5">Cryptochrome DASH</fullName>
    </recommendedName>
</protein>
<evidence type="ECO:0000313" key="9">
    <source>
        <dbReference type="Proteomes" id="UP001338125"/>
    </source>
</evidence>
<feature type="domain" description="Photolyase/cryptochrome alpha/beta" evidence="7">
    <location>
        <begin position="5"/>
        <end position="165"/>
    </location>
</feature>
<feature type="region of interest" description="Disordered" evidence="6">
    <location>
        <begin position="567"/>
        <end position="601"/>
    </location>
</feature>
<dbReference type="SUPFAM" id="SSF52425">
    <property type="entry name" value="Cryptochrome/photolyase, N-terminal domain"/>
    <property type="match status" value="1"/>
</dbReference>
<keyword evidence="4 5" id="KW-0157">Chromophore</keyword>
<evidence type="ECO:0000313" key="8">
    <source>
        <dbReference type="EMBL" id="KAK5998881.1"/>
    </source>
</evidence>
<dbReference type="InterPro" id="IPR006050">
    <property type="entry name" value="DNA_photolyase_N"/>
</dbReference>
<evidence type="ECO:0000256" key="3">
    <source>
        <dbReference type="ARBA" id="ARBA00022827"/>
    </source>
</evidence>
<accession>A0ABR0T4M7</accession>